<dbReference type="EMBL" id="BLYJ01000026">
    <property type="protein sequence ID" value="GFO88820.1"/>
    <property type="molecule type" value="Genomic_DNA"/>
</dbReference>
<protein>
    <submittedName>
        <fullName evidence="1">Mobilization protein</fullName>
    </submittedName>
</protein>
<proteinExistence type="predicted"/>
<name>A0ABQ1E1G3_9FIRM</name>
<dbReference type="Proteomes" id="UP000620147">
    <property type="component" value="Unassembled WGS sequence"/>
</dbReference>
<organism evidence="1 2">
    <name type="scientific">Butyricicoccus faecihominis</name>
    <dbReference type="NCBI Taxonomy" id="1712515"/>
    <lineage>
        <taxon>Bacteria</taxon>
        <taxon>Bacillati</taxon>
        <taxon>Bacillota</taxon>
        <taxon>Clostridia</taxon>
        <taxon>Eubacteriales</taxon>
        <taxon>Butyricicoccaceae</taxon>
        <taxon>Butyricicoccus</taxon>
    </lineage>
</organism>
<dbReference type="RefSeq" id="WP_188885799.1">
    <property type="nucleotide sequence ID" value="NZ_BLYJ01000026.1"/>
</dbReference>
<dbReference type="InterPro" id="IPR053842">
    <property type="entry name" value="NikA-like"/>
</dbReference>
<dbReference type="Pfam" id="PF21983">
    <property type="entry name" value="NikA-like"/>
    <property type="match status" value="1"/>
</dbReference>
<comment type="caution">
    <text evidence="1">The sequence shown here is derived from an EMBL/GenBank/DDBJ whole genome shotgun (WGS) entry which is preliminary data.</text>
</comment>
<keyword evidence="2" id="KW-1185">Reference proteome</keyword>
<evidence type="ECO:0000313" key="2">
    <source>
        <dbReference type="Proteomes" id="UP000620147"/>
    </source>
</evidence>
<gene>
    <name evidence="1" type="ORF">BUFA31_19840</name>
</gene>
<accession>A0ABQ1E1G3</accession>
<sequence length="112" mass="12748">MKPDSGRTIPLYFKVSPEEKARIDEKMEQLGIHNRRAYLRKMAVDGYAVRVDMADFKALVSLLRICSNNLNQIAKRVNSTGNLYAEDVADLQIRYGELWNAVSTILSRMGNL</sequence>
<reference evidence="1 2" key="1">
    <citation type="submission" date="2020-06" db="EMBL/GenBank/DDBJ databases">
        <title>Characterization of fructooligosaccharide metabolism and fructooligosaccharide-degrading enzymes in human commensal butyrate producers.</title>
        <authorList>
            <person name="Tanno H."/>
            <person name="Fujii T."/>
            <person name="Hirano K."/>
            <person name="Maeno S."/>
            <person name="Tonozuka T."/>
            <person name="Sakamoto M."/>
            <person name="Ohkuma M."/>
            <person name="Tochio T."/>
            <person name="Endo A."/>
        </authorList>
    </citation>
    <scope>NUCLEOTIDE SEQUENCE [LARGE SCALE GENOMIC DNA]</scope>
    <source>
        <strain evidence="1 2">JCM 31056</strain>
    </source>
</reference>
<evidence type="ECO:0000313" key="1">
    <source>
        <dbReference type="EMBL" id="GFO88820.1"/>
    </source>
</evidence>